<evidence type="ECO:0000313" key="2">
    <source>
        <dbReference type="EMBL" id="GEP12806.1"/>
    </source>
</evidence>
<dbReference type="EMBL" id="BJZV01000078">
    <property type="protein sequence ID" value="GEP12806.1"/>
    <property type="molecule type" value="Genomic_DNA"/>
</dbReference>
<proteinExistence type="predicted"/>
<gene>
    <name evidence="2" type="ORF">MGN01_46510</name>
</gene>
<protein>
    <submittedName>
        <fullName evidence="2">Uncharacterized protein</fullName>
    </submittedName>
</protein>
<evidence type="ECO:0000256" key="1">
    <source>
        <dbReference type="SAM" id="MobiDB-lite"/>
    </source>
</evidence>
<accession>A0A512JS79</accession>
<reference evidence="2 3" key="1">
    <citation type="submission" date="2019-07" db="EMBL/GenBank/DDBJ databases">
        <title>Whole genome shotgun sequence of Methylobacterium gnaphalii NBRC 107716.</title>
        <authorList>
            <person name="Hosoyama A."/>
            <person name="Uohara A."/>
            <person name="Ohji S."/>
            <person name="Ichikawa N."/>
        </authorList>
    </citation>
    <scope>NUCLEOTIDE SEQUENCE [LARGE SCALE GENOMIC DNA]</scope>
    <source>
        <strain evidence="2 3">NBRC 107716</strain>
    </source>
</reference>
<name>A0A512JS79_9HYPH</name>
<feature type="region of interest" description="Disordered" evidence="1">
    <location>
        <begin position="1"/>
        <end position="57"/>
    </location>
</feature>
<sequence length="57" mass="6409">MPGRKDQKATPGQQAPLVPTAQQEQLVQQARRARSDRQVEKAIQVLKEHQDPPAPQE</sequence>
<dbReference type="Proteomes" id="UP000321750">
    <property type="component" value="Unassembled WGS sequence"/>
</dbReference>
<dbReference type="RefSeq" id="WP_244612320.1">
    <property type="nucleotide sequence ID" value="NZ_BJZV01000078.1"/>
</dbReference>
<dbReference type="AlphaFoldDB" id="A0A512JS79"/>
<evidence type="ECO:0000313" key="3">
    <source>
        <dbReference type="Proteomes" id="UP000321750"/>
    </source>
</evidence>
<keyword evidence="3" id="KW-1185">Reference proteome</keyword>
<comment type="caution">
    <text evidence="2">The sequence shown here is derived from an EMBL/GenBank/DDBJ whole genome shotgun (WGS) entry which is preliminary data.</text>
</comment>
<feature type="compositionally biased region" description="Basic and acidic residues" evidence="1">
    <location>
        <begin position="33"/>
        <end position="51"/>
    </location>
</feature>
<organism evidence="2 3">
    <name type="scientific">Methylobacterium gnaphalii</name>
    <dbReference type="NCBI Taxonomy" id="1010610"/>
    <lineage>
        <taxon>Bacteria</taxon>
        <taxon>Pseudomonadati</taxon>
        <taxon>Pseudomonadota</taxon>
        <taxon>Alphaproteobacteria</taxon>
        <taxon>Hyphomicrobiales</taxon>
        <taxon>Methylobacteriaceae</taxon>
        <taxon>Methylobacterium</taxon>
    </lineage>
</organism>